<gene>
    <name evidence="1" type="ORF">TSUD_91200</name>
</gene>
<organism evidence="1 2">
    <name type="scientific">Trifolium subterraneum</name>
    <name type="common">Subterranean clover</name>
    <dbReference type="NCBI Taxonomy" id="3900"/>
    <lineage>
        <taxon>Eukaryota</taxon>
        <taxon>Viridiplantae</taxon>
        <taxon>Streptophyta</taxon>
        <taxon>Embryophyta</taxon>
        <taxon>Tracheophyta</taxon>
        <taxon>Spermatophyta</taxon>
        <taxon>Magnoliopsida</taxon>
        <taxon>eudicotyledons</taxon>
        <taxon>Gunneridae</taxon>
        <taxon>Pentapetalae</taxon>
        <taxon>rosids</taxon>
        <taxon>fabids</taxon>
        <taxon>Fabales</taxon>
        <taxon>Fabaceae</taxon>
        <taxon>Papilionoideae</taxon>
        <taxon>50 kb inversion clade</taxon>
        <taxon>NPAAA clade</taxon>
        <taxon>Hologalegina</taxon>
        <taxon>IRL clade</taxon>
        <taxon>Trifolieae</taxon>
        <taxon>Trifolium</taxon>
    </lineage>
</organism>
<reference evidence="2" key="1">
    <citation type="journal article" date="2017" name="Front. Plant Sci.">
        <title>Climate Clever Clovers: New Paradigm to Reduce the Environmental Footprint of Ruminants by Breeding Low Methanogenic Forages Utilizing Haplotype Variation.</title>
        <authorList>
            <person name="Kaur P."/>
            <person name="Appels R."/>
            <person name="Bayer P.E."/>
            <person name="Keeble-Gagnere G."/>
            <person name="Wang J."/>
            <person name="Hirakawa H."/>
            <person name="Shirasawa K."/>
            <person name="Vercoe P."/>
            <person name="Stefanova K."/>
            <person name="Durmic Z."/>
            <person name="Nichols P."/>
            <person name="Revell C."/>
            <person name="Isobe S.N."/>
            <person name="Edwards D."/>
            <person name="Erskine W."/>
        </authorList>
    </citation>
    <scope>NUCLEOTIDE SEQUENCE [LARGE SCALE GENOMIC DNA]</scope>
    <source>
        <strain evidence="2">cv. Daliak</strain>
    </source>
</reference>
<dbReference type="AlphaFoldDB" id="A0A2Z6PI05"/>
<sequence length="79" mass="9793">MVEYHSRHSRKHDDSFRQRWNEYWHSVSVESYPDTRFLQNTQVDGGQRFPVIMRPTLDMQEEGWRCNHGDRWQQVNKER</sequence>
<proteinExistence type="predicted"/>
<protein>
    <submittedName>
        <fullName evidence="1">Uncharacterized protein</fullName>
    </submittedName>
</protein>
<dbReference type="Proteomes" id="UP000242715">
    <property type="component" value="Unassembled WGS sequence"/>
</dbReference>
<name>A0A2Z6PI05_TRISU</name>
<keyword evidence="2" id="KW-1185">Reference proteome</keyword>
<evidence type="ECO:0000313" key="2">
    <source>
        <dbReference type="Proteomes" id="UP000242715"/>
    </source>
</evidence>
<dbReference type="EMBL" id="DF974672">
    <property type="protein sequence ID" value="GAU50002.1"/>
    <property type="molecule type" value="Genomic_DNA"/>
</dbReference>
<evidence type="ECO:0000313" key="1">
    <source>
        <dbReference type="EMBL" id="GAU50002.1"/>
    </source>
</evidence>
<accession>A0A2Z6PI05</accession>